<dbReference type="Gene3D" id="1.10.3810.10">
    <property type="entry name" value="Biosynthetic peptidoglycan transglycosylase-like"/>
    <property type="match status" value="1"/>
</dbReference>
<evidence type="ECO:0000256" key="16">
    <source>
        <dbReference type="ARBA" id="ARBA00034000"/>
    </source>
</evidence>
<evidence type="ECO:0000256" key="15">
    <source>
        <dbReference type="ARBA" id="ARBA00023316"/>
    </source>
</evidence>
<evidence type="ECO:0000256" key="8">
    <source>
        <dbReference type="ARBA" id="ARBA00022676"/>
    </source>
</evidence>
<comment type="caution">
    <text evidence="21">The sequence shown here is derived from an EMBL/GenBank/DDBJ whole genome shotgun (WGS) entry which is preliminary data.</text>
</comment>
<comment type="pathway">
    <text evidence="2">Cell wall biogenesis; peptidoglycan biosynthesis.</text>
</comment>
<comment type="catalytic activity">
    <reaction evidence="16">
        <text>Preferential cleavage: (Ac)2-L-Lys-D-Ala-|-D-Ala. Also transpeptidation of peptidyl-alanyl moieties that are N-acyl substituents of D-alanine.</text>
        <dbReference type="EC" id="3.4.16.4"/>
    </reaction>
</comment>
<evidence type="ECO:0000256" key="11">
    <source>
        <dbReference type="ARBA" id="ARBA00022960"/>
    </source>
</evidence>
<evidence type="ECO:0000256" key="13">
    <source>
        <dbReference type="ARBA" id="ARBA00023136"/>
    </source>
</evidence>
<dbReference type="Pfam" id="PF00905">
    <property type="entry name" value="Transpeptidase"/>
    <property type="match status" value="1"/>
</dbReference>
<keyword evidence="18" id="KW-1133">Transmembrane helix</keyword>
<keyword evidence="5" id="KW-1003">Cell membrane</keyword>
<evidence type="ECO:0000259" key="20">
    <source>
        <dbReference type="Pfam" id="PF00912"/>
    </source>
</evidence>
<evidence type="ECO:0000256" key="9">
    <source>
        <dbReference type="ARBA" id="ARBA00022679"/>
    </source>
</evidence>
<evidence type="ECO:0000256" key="4">
    <source>
        <dbReference type="ARBA" id="ARBA00007739"/>
    </source>
</evidence>
<evidence type="ECO:0000256" key="14">
    <source>
        <dbReference type="ARBA" id="ARBA00023268"/>
    </source>
</evidence>
<keyword evidence="7" id="KW-0645">Protease</keyword>
<comment type="subcellular location">
    <subcellularLocation>
        <location evidence="1">Cell membrane</location>
    </subcellularLocation>
</comment>
<name>A0ABW3I239_9FLAO</name>
<dbReference type="Pfam" id="PF00912">
    <property type="entry name" value="Transgly"/>
    <property type="match status" value="1"/>
</dbReference>
<evidence type="ECO:0000256" key="18">
    <source>
        <dbReference type="SAM" id="Phobius"/>
    </source>
</evidence>
<evidence type="ECO:0000313" key="21">
    <source>
        <dbReference type="EMBL" id="MFD0963925.1"/>
    </source>
</evidence>
<evidence type="ECO:0000256" key="1">
    <source>
        <dbReference type="ARBA" id="ARBA00004236"/>
    </source>
</evidence>
<feature type="transmembrane region" description="Helical" evidence="18">
    <location>
        <begin position="12"/>
        <end position="32"/>
    </location>
</feature>
<keyword evidence="15" id="KW-0961">Cell wall biogenesis/degradation</keyword>
<evidence type="ECO:0000256" key="2">
    <source>
        <dbReference type="ARBA" id="ARBA00004752"/>
    </source>
</evidence>
<dbReference type="EC" id="2.4.-.-" evidence="21"/>
<dbReference type="InterPro" id="IPR036950">
    <property type="entry name" value="PBP_transglycosylase"/>
</dbReference>
<keyword evidence="10" id="KW-0378">Hydrolase</keyword>
<evidence type="ECO:0000256" key="10">
    <source>
        <dbReference type="ARBA" id="ARBA00022801"/>
    </source>
</evidence>
<dbReference type="InterPro" id="IPR012338">
    <property type="entry name" value="Beta-lactam/transpept-like"/>
</dbReference>
<feature type="domain" description="Penicillin-binding protein transpeptidase" evidence="19">
    <location>
        <begin position="393"/>
        <end position="628"/>
    </location>
</feature>
<dbReference type="PANTHER" id="PTHR32282:SF11">
    <property type="entry name" value="PENICILLIN-BINDING PROTEIN 1B"/>
    <property type="match status" value="1"/>
</dbReference>
<evidence type="ECO:0000256" key="17">
    <source>
        <dbReference type="ARBA" id="ARBA00049902"/>
    </source>
</evidence>
<dbReference type="PANTHER" id="PTHR32282">
    <property type="entry name" value="BINDING PROTEIN TRANSPEPTIDASE, PUTATIVE-RELATED"/>
    <property type="match status" value="1"/>
</dbReference>
<dbReference type="Proteomes" id="UP001596997">
    <property type="component" value="Unassembled WGS sequence"/>
</dbReference>
<dbReference type="SUPFAM" id="SSF53955">
    <property type="entry name" value="Lysozyme-like"/>
    <property type="match status" value="1"/>
</dbReference>
<keyword evidence="9 21" id="KW-0808">Transferase</keyword>
<comment type="catalytic activity">
    <reaction evidence="17">
        <text>[GlcNAc-(1-&gt;4)-Mur2Ac(oyl-L-Ala-gamma-D-Glu-L-Lys-D-Ala-D-Ala)](n)-di-trans,octa-cis-undecaprenyl diphosphate + beta-D-GlcNAc-(1-&gt;4)-Mur2Ac(oyl-L-Ala-gamma-D-Glu-L-Lys-D-Ala-D-Ala)-di-trans,octa-cis-undecaprenyl diphosphate = [GlcNAc-(1-&gt;4)-Mur2Ac(oyl-L-Ala-gamma-D-Glu-L-Lys-D-Ala-D-Ala)](n+1)-di-trans,octa-cis-undecaprenyl diphosphate + di-trans,octa-cis-undecaprenyl diphosphate + H(+)</text>
        <dbReference type="Rhea" id="RHEA:23708"/>
        <dbReference type="Rhea" id="RHEA-COMP:9602"/>
        <dbReference type="Rhea" id="RHEA-COMP:9603"/>
        <dbReference type="ChEBI" id="CHEBI:15378"/>
        <dbReference type="ChEBI" id="CHEBI:58405"/>
        <dbReference type="ChEBI" id="CHEBI:60033"/>
        <dbReference type="ChEBI" id="CHEBI:78435"/>
        <dbReference type="EC" id="2.4.99.28"/>
    </reaction>
</comment>
<evidence type="ECO:0000256" key="6">
    <source>
        <dbReference type="ARBA" id="ARBA00022645"/>
    </source>
</evidence>
<dbReference type="Gene3D" id="3.40.710.10">
    <property type="entry name" value="DD-peptidase/beta-lactamase superfamily"/>
    <property type="match status" value="1"/>
</dbReference>
<evidence type="ECO:0000256" key="3">
    <source>
        <dbReference type="ARBA" id="ARBA00007090"/>
    </source>
</evidence>
<dbReference type="InterPro" id="IPR001460">
    <property type="entry name" value="PCN-bd_Tpept"/>
</dbReference>
<evidence type="ECO:0000256" key="12">
    <source>
        <dbReference type="ARBA" id="ARBA00022984"/>
    </source>
</evidence>
<sequence>MIKKILRFLLKLSLFIAFIVAAFITAVNYDVFGHIYTKDELKDFNNEEASIVLSESNSVIGKYFQENRTNTSFNQLPKHLINALVATEDARYFEHSGVDTRSLFRVLFKSILQNNKRSGGGSTITQQLAKNMYGRKDYGPLTMLINKTKEGIQAYRIEQTFTKKDILTLYLNTVSFGENVYGIEAAALRYFNKSVSNLKLEEAAVLVGILKANTYYNPRLYPQNAIKRRKVVLVQMEKYGYLTQQELDSIQKIPLKLEYNNLNSENNTGYFLTEVKKEAQNIIKKINEEKNTNYQIETDGLQIHTTLDINLQNAALQSFQSHLKTMQNLIRKQYKNSNTLRKHIDNILKKESLYDKKFEKKKQLVFDWKETYLDSISIYDSIQKSETLLHAGLLAMNPKNGQIKAWVGGIDHSMYPYDQIYAQRQVASTFKPILYAAALEENISPCDYLENEELIISDYDNWSPENANKKLGGKYSMAGALKNSLNIPTVNLFMKTGFKPVDTLWKKMEFSSNIKNTPSLALGTATASIFELTKAYGAFANNGELVQPYFITQITTGDGKIIYKHQAKNKNNIIKENTAEIINYILQKAINEGTGTALRSKYGVKLPLAGKTGSSQNYADAWFASYNPDLIMVSRVGCSSPKIHFNNGNGSGGRLALPLVAKTLKKVQHQKKYHTSFKPLSDEQLESLNCDDYKEKTGLEKFFDIFKKKDKNFEKEQQKADKKNNESIFKKIFKKKKD</sequence>
<comment type="similarity">
    <text evidence="3">In the C-terminal section; belongs to the transpeptidase family.</text>
</comment>
<dbReference type="RefSeq" id="WP_377715140.1">
    <property type="nucleotide sequence ID" value="NZ_JBHTJM010000008.1"/>
</dbReference>
<evidence type="ECO:0000313" key="22">
    <source>
        <dbReference type="Proteomes" id="UP001596997"/>
    </source>
</evidence>
<evidence type="ECO:0000256" key="5">
    <source>
        <dbReference type="ARBA" id="ARBA00022475"/>
    </source>
</evidence>
<organism evidence="21 22">
    <name type="scientific">Pseudofulvibacter geojedonensis</name>
    <dbReference type="NCBI Taxonomy" id="1123758"/>
    <lineage>
        <taxon>Bacteria</taxon>
        <taxon>Pseudomonadati</taxon>
        <taxon>Bacteroidota</taxon>
        <taxon>Flavobacteriia</taxon>
        <taxon>Flavobacteriales</taxon>
        <taxon>Flavobacteriaceae</taxon>
        <taxon>Pseudofulvibacter</taxon>
    </lineage>
</organism>
<dbReference type="InterPro" id="IPR001264">
    <property type="entry name" value="Glyco_trans_51"/>
</dbReference>
<dbReference type="EMBL" id="JBHTJM010000008">
    <property type="protein sequence ID" value="MFD0963925.1"/>
    <property type="molecule type" value="Genomic_DNA"/>
</dbReference>
<evidence type="ECO:0000259" key="19">
    <source>
        <dbReference type="Pfam" id="PF00905"/>
    </source>
</evidence>
<accession>A0ABW3I239</accession>
<protein>
    <submittedName>
        <fullName evidence="21">Transglycosylase domain-containing protein</fullName>
        <ecNumber evidence="21">2.4.-.-</ecNumber>
    </submittedName>
</protein>
<dbReference type="GO" id="GO:0016757">
    <property type="term" value="F:glycosyltransferase activity"/>
    <property type="evidence" value="ECO:0007669"/>
    <property type="project" value="UniProtKB-KW"/>
</dbReference>
<keyword evidence="8 21" id="KW-0328">Glycosyltransferase</keyword>
<keyword evidence="6" id="KW-0121">Carboxypeptidase</keyword>
<keyword evidence="22" id="KW-1185">Reference proteome</keyword>
<reference evidence="22" key="1">
    <citation type="journal article" date="2019" name="Int. J. Syst. Evol. Microbiol.">
        <title>The Global Catalogue of Microorganisms (GCM) 10K type strain sequencing project: providing services to taxonomists for standard genome sequencing and annotation.</title>
        <authorList>
            <consortium name="The Broad Institute Genomics Platform"/>
            <consortium name="The Broad Institute Genome Sequencing Center for Infectious Disease"/>
            <person name="Wu L."/>
            <person name="Ma J."/>
        </authorList>
    </citation>
    <scope>NUCLEOTIDE SEQUENCE [LARGE SCALE GENOMIC DNA]</scope>
    <source>
        <strain evidence="22">CCUG 62114</strain>
    </source>
</reference>
<keyword evidence="18" id="KW-0812">Transmembrane</keyword>
<keyword evidence="12" id="KW-0573">Peptidoglycan synthesis</keyword>
<dbReference type="InterPro" id="IPR050396">
    <property type="entry name" value="Glycosyltr_51/Transpeptidase"/>
</dbReference>
<feature type="domain" description="Glycosyl transferase family 51" evidence="20">
    <location>
        <begin position="59"/>
        <end position="236"/>
    </location>
</feature>
<keyword evidence="13 18" id="KW-0472">Membrane</keyword>
<dbReference type="SUPFAM" id="SSF56601">
    <property type="entry name" value="beta-lactamase/transpeptidase-like"/>
    <property type="match status" value="1"/>
</dbReference>
<comment type="similarity">
    <text evidence="4">In the N-terminal section; belongs to the glycosyltransferase 51 family.</text>
</comment>
<gene>
    <name evidence="21" type="ORF">ACFQ1O_07905</name>
</gene>
<dbReference type="InterPro" id="IPR023346">
    <property type="entry name" value="Lysozyme-like_dom_sf"/>
</dbReference>
<keyword evidence="14" id="KW-0511">Multifunctional enzyme</keyword>
<evidence type="ECO:0000256" key="7">
    <source>
        <dbReference type="ARBA" id="ARBA00022670"/>
    </source>
</evidence>
<proteinExistence type="inferred from homology"/>
<keyword evidence="11" id="KW-0133">Cell shape</keyword>